<dbReference type="Proteomes" id="UP000886744">
    <property type="component" value="Unassembled WGS sequence"/>
</dbReference>
<evidence type="ECO:0000313" key="3">
    <source>
        <dbReference type="Proteomes" id="UP000886744"/>
    </source>
</evidence>
<gene>
    <name evidence="2" type="ORF">IAC94_04035</name>
</gene>
<reference evidence="2" key="2">
    <citation type="journal article" date="2021" name="PeerJ">
        <title>Extensive microbial diversity within the chicken gut microbiome revealed by metagenomics and culture.</title>
        <authorList>
            <person name="Gilroy R."/>
            <person name="Ravi A."/>
            <person name="Getino M."/>
            <person name="Pursley I."/>
            <person name="Horton D.L."/>
            <person name="Alikhan N.F."/>
            <person name="Baker D."/>
            <person name="Gharbi K."/>
            <person name="Hall N."/>
            <person name="Watson M."/>
            <person name="Adriaenssens E.M."/>
            <person name="Foster-Nyarko E."/>
            <person name="Jarju S."/>
            <person name="Secka A."/>
            <person name="Antonio M."/>
            <person name="Oren A."/>
            <person name="Chaudhuri R.R."/>
            <person name="La Ragione R."/>
            <person name="Hildebrand F."/>
            <person name="Pallen M.J."/>
        </authorList>
    </citation>
    <scope>NUCLEOTIDE SEQUENCE</scope>
    <source>
        <strain evidence="2">ChiHjej13B12-12457</strain>
    </source>
</reference>
<dbReference type="AlphaFoldDB" id="A0A9D1J6K6"/>
<evidence type="ECO:0000256" key="1">
    <source>
        <dbReference type="SAM" id="MobiDB-lite"/>
    </source>
</evidence>
<evidence type="ECO:0000313" key="2">
    <source>
        <dbReference type="EMBL" id="HIR62678.1"/>
    </source>
</evidence>
<protein>
    <submittedName>
        <fullName evidence="2">Uncharacterized protein</fullName>
    </submittedName>
</protein>
<organism evidence="2 3">
    <name type="scientific">Candidatus Coprenecus avistercoris</name>
    <dbReference type="NCBI Taxonomy" id="2840730"/>
    <lineage>
        <taxon>Bacteria</taxon>
        <taxon>Pseudomonadati</taxon>
        <taxon>Bacteroidota</taxon>
        <taxon>Bacteroidia</taxon>
        <taxon>Bacteroidales</taxon>
        <taxon>Rikenellaceae</taxon>
        <taxon>Rikenellaceae incertae sedis</taxon>
        <taxon>Candidatus Coprenecus</taxon>
    </lineage>
</organism>
<name>A0A9D1J6K6_9BACT</name>
<reference evidence="2" key="1">
    <citation type="submission" date="2020-10" db="EMBL/GenBank/DDBJ databases">
        <authorList>
            <person name="Gilroy R."/>
        </authorList>
    </citation>
    <scope>NUCLEOTIDE SEQUENCE</scope>
    <source>
        <strain evidence="2">ChiHjej13B12-12457</strain>
    </source>
</reference>
<dbReference type="EMBL" id="DVHI01000053">
    <property type="protein sequence ID" value="HIR62678.1"/>
    <property type="molecule type" value="Genomic_DNA"/>
</dbReference>
<feature type="region of interest" description="Disordered" evidence="1">
    <location>
        <begin position="121"/>
        <end position="140"/>
    </location>
</feature>
<sequence length="188" mass="21512">MILVLSSAAAFAQTKVQNKFLGLEMGQPYKAIFECPELMETASNNYNWSPLKDVPARCIQIPSVSFGGRYWNYMEYSFSPSGIFYKFRVYSDYDSPKDAEPRYTSLMSDLDLKYLGKSGITREEDDSFNPKSGDSERSVTYRDGQGMECRLVLEYSQSTNNGMTYFLMLYYIDTKLEAAAKAEFVKEL</sequence>
<comment type="caution">
    <text evidence="2">The sequence shown here is derived from an EMBL/GenBank/DDBJ whole genome shotgun (WGS) entry which is preliminary data.</text>
</comment>
<accession>A0A9D1J6K6</accession>
<proteinExistence type="predicted"/>